<feature type="domain" description="Alanine dehydrogenase/pyridine nucleotide transhydrogenase NAD(H)-binding" evidence="2">
    <location>
        <begin position="183"/>
        <end position="365"/>
    </location>
</feature>
<dbReference type="Pfam" id="PF05222">
    <property type="entry name" value="AlaDh_PNT_N"/>
    <property type="match status" value="1"/>
</dbReference>
<evidence type="ECO:0000259" key="3">
    <source>
        <dbReference type="SMART" id="SM01003"/>
    </source>
</evidence>
<dbReference type="CDD" id="cd12189">
    <property type="entry name" value="LKR_SDH_like"/>
    <property type="match status" value="1"/>
</dbReference>
<accession>A0A7V3PS70</accession>
<dbReference type="PANTHER" id="PTHR11133">
    <property type="entry name" value="SACCHAROPINE DEHYDROGENASE"/>
    <property type="match status" value="1"/>
</dbReference>
<evidence type="ECO:0000313" key="4">
    <source>
        <dbReference type="EMBL" id="HGD12474.1"/>
    </source>
</evidence>
<reference evidence="4" key="1">
    <citation type="journal article" date="2020" name="mSystems">
        <title>Genome- and Community-Level Interaction Insights into Carbon Utilization and Element Cycling Functions of Hydrothermarchaeota in Hydrothermal Sediment.</title>
        <authorList>
            <person name="Zhou Z."/>
            <person name="Liu Y."/>
            <person name="Xu W."/>
            <person name="Pan J."/>
            <person name="Luo Z.H."/>
            <person name="Li M."/>
        </authorList>
    </citation>
    <scope>NUCLEOTIDE SEQUENCE [LARGE SCALE GENOMIC DNA]</scope>
    <source>
        <strain evidence="4">SpSt-914</strain>
    </source>
</reference>
<evidence type="ECO:0000259" key="2">
    <source>
        <dbReference type="SMART" id="SM01002"/>
    </source>
</evidence>
<dbReference type="EMBL" id="DTMZ01000002">
    <property type="protein sequence ID" value="HGD12474.1"/>
    <property type="molecule type" value="Genomic_DNA"/>
</dbReference>
<proteinExistence type="predicted"/>
<dbReference type="GO" id="GO:0016491">
    <property type="term" value="F:oxidoreductase activity"/>
    <property type="evidence" value="ECO:0007669"/>
    <property type="project" value="UniProtKB-KW"/>
</dbReference>
<dbReference type="InterPro" id="IPR036291">
    <property type="entry name" value="NAD(P)-bd_dom_sf"/>
</dbReference>
<dbReference type="InterPro" id="IPR007698">
    <property type="entry name" value="AlaDH/PNT_NAD(H)-bd"/>
</dbReference>
<gene>
    <name evidence="4" type="ORF">ENX16_00080</name>
</gene>
<dbReference type="AlphaFoldDB" id="A0A7V3PS70"/>
<dbReference type="SMART" id="SM01003">
    <property type="entry name" value="AlaDh_PNT_N"/>
    <property type="match status" value="1"/>
</dbReference>
<evidence type="ECO:0008006" key="5">
    <source>
        <dbReference type="Google" id="ProtNLM"/>
    </source>
</evidence>
<keyword evidence="1" id="KW-0560">Oxidoreductase</keyword>
<dbReference type="PANTHER" id="PTHR11133:SF22">
    <property type="entry name" value="ALPHA-AMINOADIPIC SEMIALDEHYDE SYNTHASE, MITOCHONDRIAL"/>
    <property type="match status" value="1"/>
</dbReference>
<dbReference type="Gene3D" id="3.40.50.720">
    <property type="entry name" value="NAD(P)-binding Rossmann-like Domain"/>
    <property type="match status" value="2"/>
</dbReference>
<dbReference type="InterPro" id="IPR007886">
    <property type="entry name" value="AlaDH/PNT_N"/>
</dbReference>
<protein>
    <recommendedName>
        <fullName evidence="5">Saccharopine dehydrogenase (NAD(+), L-lysine-forming)</fullName>
    </recommendedName>
</protein>
<dbReference type="SUPFAM" id="SSF51735">
    <property type="entry name" value="NAD(P)-binding Rossmann-fold domains"/>
    <property type="match status" value="1"/>
</dbReference>
<evidence type="ECO:0000256" key="1">
    <source>
        <dbReference type="ARBA" id="ARBA00023002"/>
    </source>
</evidence>
<feature type="domain" description="Alanine dehydrogenase/pyridine nucleotide transhydrogenase N-terminal" evidence="3">
    <location>
        <begin position="5"/>
        <end position="136"/>
    </location>
</feature>
<comment type="caution">
    <text evidence="4">The sequence shown here is derived from an EMBL/GenBank/DDBJ whole genome shotgun (WGS) entry which is preliminary data.</text>
</comment>
<sequence>MNIIGIRREDKNRWERRAPLTPAQIFWLISRHHLRFQVQHSTIRAFPDSEYQQAGAEVREDLSDCPVTLGIKEMPIGFFLPERTYIFFAHVIKGQPGNMPMLRRLMELNCSLIDYEKVTDEQGRRLIFFGRYAGIAGMIDTLAGLGKRLAVQGIVTPFLEAKLAHEYERYEVARKEISKIGELIRNKGLPQQIAPLIIGVTGYGNVAKGAGEILSALGAIPVSPADLPAVINESDRWNIYQVTFKEEHLVAPVAADRSFDLQEYYHHPERYCSKFQEYLPYLSVLVNCIYWDNRYPRLVTRDYLATAFRTAKLRLIIIGDISCDIEGSIEATVKANEPGAPFFVYDPLNRSIQDGVEGSGIVIMAVDNLPCELAVDSSTEFGNALMPFIPALSATDFTRPLDRLELPAPLRRALILHQGRLTPEFQYLEKYVEKGRG</sequence>
<dbReference type="SMART" id="SM01002">
    <property type="entry name" value="AlaDh_PNT_C"/>
    <property type="match status" value="1"/>
</dbReference>
<dbReference type="SUPFAM" id="SSF52283">
    <property type="entry name" value="Formate/glycerate dehydrogenase catalytic domain-like"/>
    <property type="match status" value="1"/>
</dbReference>
<name>A0A7V3PS70_UNCW3</name>
<dbReference type="InterPro" id="IPR051168">
    <property type="entry name" value="AASS"/>
</dbReference>
<organism evidence="4">
    <name type="scientific">candidate division WOR-3 bacterium</name>
    <dbReference type="NCBI Taxonomy" id="2052148"/>
    <lineage>
        <taxon>Bacteria</taxon>
        <taxon>Bacteria division WOR-3</taxon>
    </lineage>
</organism>